<sequence length="133" mass="15057">MPMIVKSDEDWKAQLSPSQYEVTRHEATECAFTGAYYDNKQKGLYKCVCCGTDLFRSGEKFDSGTGWPSFWQPVAAQNIVTREDNNLGMRRTEVLCARCHAHLGHVFQDGPLPTGLRYCINSESLEFVPSEQK</sequence>
<evidence type="ECO:0000256" key="5">
    <source>
        <dbReference type="ARBA" id="ARBA00048488"/>
    </source>
</evidence>
<dbReference type="AlphaFoldDB" id="A0A3A4QXC4"/>
<dbReference type="GO" id="GO:0005737">
    <property type="term" value="C:cytoplasm"/>
    <property type="evidence" value="ECO:0007669"/>
    <property type="project" value="TreeGrafter"/>
</dbReference>
<dbReference type="EC" id="1.8.4.12" evidence="6"/>
<dbReference type="GO" id="GO:0008270">
    <property type="term" value="F:zinc ion binding"/>
    <property type="evidence" value="ECO:0007669"/>
    <property type="project" value="UniProtKB-UniRule"/>
</dbReference>
<evidence type="ECO:0000313" key="8">
    <source>
        <dbReference type="EMBL" id="RJP56943.1"/>
    </source>
</evidence>
<feature type="binding site" evidence="6">
    <location>
        <position position="96"/>
    </location>
    <ligand>
        <name>Zn(2+)</name>
        <dbReference type="ChEBI" id="CHEBI:29105"/>
    </ligand>
</feature>
<dbReference type="GO" id="GO:0030091">
    <property type="term" value="P:protein repair"/>
    <property type="evidence" value="ECO:0007669"/>
    <property type="project" value="InterPro"/>
</dbReference>
<keyword evidence="3 6" id="KW-0862">Zinc</keyword>
<dbReference type="EMBL" id="QZJZ01000088">
    <property type="protein sequence ID" value="RJP56943.1"/>
    <property type="molecule type" value="Genomic_DNA"/>
</dbReference>
<reference evidence="8 9" key="1">
    <citation type="journal article" date="2017" name="ISME J.">
        <title>Energy and carbon metabolisms in a deep terrestrial subsurface fluid microbial community.</title>
        <authorList>
            <person name="Momper L."/>
            <person name="Jungbluth S.P."/>
            <person name="Lee M.D."/>
            <person name="Amend J.P."/>
        </authorList>
    </citation>
    <scope>NUCLEOTIDE SEQUENCE [LARGE SCALE GENOMIC DNA]</scope>
    <source>
        <strain evidence="8">SURF_26</strain>
    </source>
</reference>
<dbReference type="HAMAP" id="MF_01400">
    <property type="entry name" value="MsrB"/>
    <property type="match status" value="1"/>
</dbReference>
<dbReference type="PANTHER" id="PTHR10173:SF52">
    <property type="entry name" value="METHIONINE-R-SULFOXIDE REDUCTASE B1"/>
    <property type="match status" value="1"/>
</dbReference>
<protein>
    <recommendedName>
        <fullName evidence="6">Peptide methionine sulfoxide reductase MsrB</fullName>
        <ecNumber evidence="6">1.8.4.12</ecNumber>
    </recommendedName>
    <alternativeName>
        <fullName evidence="6">Peptide-methionine (R)-S-oxide reductase</fullName>
    </alternativeName>
</protein>
<feature type="binding site" evidence="6">
    <location>
        <position position="99"/>
    </location>
    <ligand>
        <name>Zn(2+)</name>
        <dbReference type="ChEBI" id="CHEBI:29105"/>
    </ligand>
</feature>
<feature type="active site" description="Nucleophile" evidence="6">
    <location>
        <position position="119"/>
    </location>
</feature>
<evidence type="ECO:0000256" key="6">
    <source>
        <dbReference type="HAMAP-Rule" id="MF_01400"/>
    </source>
</evidence>
<evidence type="ECO:0000256" key="1">
    <source>
        <dbReference type="ARBA" id="ARBA00007174"/>
    </source>
</evidence>
<dbReference type="FunFam" id="2.170.150.20:FF:000001">
    <property type="entry name" value="Peptide methionine sulfoxide reductase MsrB"/>
    <property type="match status" value="1"/>
</dbReference>
<proteinExistence type="inferred from homology"/>
<dbReference type="Proteomes" id="UP000266426">
    <property type="component" value="Unassembled WGS sequence"/>
</dbReference>
<feature type="domain" description="MsrB" evidence="7">
    <location>
        <begin position="8"/>
        <end position="130"/>
    </location>
</feature>
<dbReference type="InterPro" id="IPR011057">
    <property type="entry name" value="Mss4-like_sf"/>
</dbReference>
<evidence type="ECO:0000313" key="9">
    <source>
        <dbReference type="Proteomes" id="UP000266426"/>
    </source>
</evidence>
<comment type="catalytic activity">
    <reaction evidence="5 6">
        <text>L-methionyl-[protein] + [thioredoxin]-disulfide + H2O = L-methionyl-(R)-S-oxide-[protein] + [thioredoxin]-dithiol</text>
        <dbReference type="Rhea" id="RHEA:24164"/>
        <dbReference type="Rhea" id="RHEA-COMP:10698"/>
        <dbReference type="Rhea" id="RHEA-COMP:10700"/>
        <dbReference type="Rhea" id="RHEA-COMP:12313"/>
        <dbReference type="Rhea" id="RHEA-COMP:12314"/>
        <dbReference type="ChEBI" id="CHEBI:15377"/>
        <dbReference type="ChEBI" id="CHEBI:16044"/>
        <dbReference type="ChEBI" id="CHEBI:29950"/>
        <dbReference type="ChEBI" id="CHEBI:45764"/>
        <dbReference type="ChEBI" id="CHEBI:50058"/>
        <dbReference type="EC" id="1.8.4.12"/>
    </reaction>
</comment>
<dbReference type="InterPro" id="IPR002579">
    <property type="entry name" value="Met_Sox_Rdtase_MsrB_dom"/>
</dbReference>
<organism evidence="8 9">
    <name type="scientific">Candidatus Auribacter fodinae</name>
    <dbReference type="NCBI Taxonomy" id="2093366"/>
    <lineage>
        <taxon>Bacteria</taxon>
        <taxon>Pseudomonadati</taxon>
        <taxon>Candidatus Auribacterota</taxon>
        <taxon>Candidatus Auribacteria</taxon>
        <taxon>Candidatus Auribacterales</taxon>
        <taxon>Candidatus Auribacteraceae</taxon>
        <taxon>Candidatus Auribacter</taxon>
    </lineage>
</organism>
<evidence type="ECO:0000256" key="3">
    <source>
        <dbReference type="ARBA" id="ARBA00022833"/>
    </source>
</evidence>
<gene>
    <name evidence="6 8" type="primary">msrB</name>
    <name evidence="8" type="ORF">C4541_11185</name>
</gene>
<dbReference type="PANTHER" id="PTHR10173">
    <property type="entry name" value="METHIONINE SULFOXIDE REDUCTASE"/>
    <property type="match status" value="1"/>
</dbReference>
<dbReference type="GO" id="GO:0006979">
    <property type="term" value="P:response to oxidative stress"/>
    <property type="evidence" value="ECO:0007669"/>
    <property type="project" value="InterPro"/>
</dbReference>
<comment type="caution">
    <text evidence="8">The sequence shown here is derived from an EMBL/GenBank/DDBJ whole genome shotgun (WGS) entry which is preliminary data.</text>
</comment>
<evidence type="ECO:0000256" key="4">
    <source>
        <dbReference type="ARBA" id="ARBA00023002"/>
    </source>
</evidence>
<feature type="binding site" evidence="6">
    <location>
        <position position="50"/>
    </location>
    <ligand>
        <name>Zn(2+)</name>
        <dbReference type="ChEBI" id="CHEBI:29105"/>
    </ligand>
</feature>
<comment type="similarity">
    <text evidence="1 6">Belongs to the MsrB Met sulfoxide reductase family.</text>
</comment>
<accession>A0A3A4QXC4</accession>
<evidence type="ECO:0000256" key="2">
    <source>
        <dbReference type="ARBA" id="ARBA00022723"/>
    </source>
</evidence>
<evidence type="ECO:0000259" key="7">
    <source>
        <dbReference type="PROSITE" id="PS51790"/>
    </source>
</evidence>
<keyword evidence="2 6" id="KW-0479">Metal-binding</keyword>
<name>A0A3A4QXC4_9BACT</name>
<keyword evidence="4 6" id="KW-0560">Oxidoreductase</keyword>
<dbReference type="PROSITE" id="PS51790">
    <property type="entry name" value="MSRB"/>
    <property type="match status" value="1"/>
</dbReference>
<dbReference type="Gene3D" id="2.170.150.20">
    <property type="entry name" value="Peptide methionine sulfoxide reductase"/>
    <property type="match status" value="1"/>
</dbReference>
<feature type="binding site" evidence="6">
    <location>
        <position position="47"/>
    </location>
    <ligand>
        <name>Zn(2+)</name>
        <dbReference type="ChEBI" id="CHEBI:29105"/>
    </ligand>
</feature>
<dbReference type="Pfam" id="PF01641">
    <property type="entry name" value="SelR"/>
    <property type="match status" value="1"/>
</dbReference>
<dbReference type="InterPro" id="IPR028427">
    <property type="entry name" value="Met_Sox_Rdtase_MsrB"/>
</dbReference>
<dbReference type="NCBIfam" id="TIGR00357">
    <property type="entry name" value="peptide-methionine (R)-S-oxide reductase MsrB"/>
    <property type="match status" value="1"/>
</dbReference>
<comment type="cofactor">
    <cofactor evidence="6">
        <name>Zn(2+)</name>
        <dbReference type="ChEBI" id="CHEBI:29105"/>
    </cofactor>
    <text evidence="6">Binds 1 zinc ion per subunit. The zinc ion is important for the structural integrity of the protein.</text>
</comment>
<dbReference type="GO" id="GO:0033743">
    <property type="term" value="F:peptide-methionine (R)-S-oxide reductase activity"/>
    <property type="evidence" value="ECO:0007669"/>
    <property type="project" value="UniProtKB-UniRule"/>
</dbReference>
<dbReference type="SUPFAM" id="SSF51316">
    <property type="entry name" value="Mss4-like"/>
    <property type="match status" value="1"/>
</dbReference>